<proteinExistence type="predicted"/>
<dbReference type="Proteomes" id="UP001176941">
    <property type="component" value="Chromosome 4"/>
</dbReference>
<evidence type="ECO:0000313" key="3">
    <source>
        <dbReference type="Proteomes" id="UP001176941"/>
    </source>
</evidence>
<evidence type="ECO:0000313" key="2">
    <source>
        <dbReference type="EMBL" id="CAI9175087.1"/>
    </source>
</evidence>
<evidence type="ECO:0000256" key="1">
    <source>
        <dbReference type="SAM" id="MobiDB-lite"/>
    </source>
</evidence>
<name>A0ABN8ZMD8_RANTA</name>
<dbReference type="EMBL" id="OX459940">
    <property type="protein sequence ID" value="CAI9175087.1"/>
    <property type="molecule type" value="Genomic_DNA"/>
</dbReference>
<keyword evidence="3" id="KW-1185">Reference proteome</keyword>
<reference evidence="2" key="1">
    <citation type="submission" date="2023-04" db="EMBL/GenBank/DDBJ databases">
        <authorList>
            <consortium name="ELIXIR-Norway"/>
        </authorList>
    </citation>
    <scope>NUCLEOTIDE SEQUENCE [LARGE SCALE GENOMIC DNA]</scope>
</reference>
<accession>A0ABN8ZMD8</accession>
<sequence>MSGSLLPMAFARFGPRLHTSSLGSLLPPSTPSWEASLHHLPSRSALYVVRSEETGCPVCLAPSCVRTESPHHQHDPTSVTPMGSEEQGSPAGLRRLLGGGVLCARPSNQCFRFHFLLDLNPP</sequence>
<organism evidence="2 3">
    <name type="scientific">Rangifer tarandus platyrhynchus</name>
    <name type="common">Svalbard reindeer</name>
    <dbReference type="NCBI Taxonomy" id="3082113"/>
    <lineage>
        <taxon>Eukaryota</taxon>
        <taxon>Metazoa</taxon>
        <taxon>Chordata</taxon>
        <taxon>Craniata</taxon>
        <taxon>Vertebrata</taxon>
        <taxon>Euteleostomi</taxon>
        <taxon>Mammalia</taxon>
        <taxon>Eutheria</taxon>
        <taxon>Laurasiatheria</taxon>
        <taxon>Artiodactyla</taxon>
        <taxon>Ruminantia</taxon>
        <taxon>Pecora</taxon>
        <taxon>Cervidae</taxon>
        <taxon>Odocoileinae</taxon>
        <taxon>Rangifer</taxon>
    </lineage>
</organism>
<gene>
    <name evidence="2" type="ORF">MRATA1EN1_LOCUS24049</name>
</gene>
<feature type="region of interest" description="Disordered" evidence="1">
    <location>
        <begin position="70"/>
        <end position="89"/>
    </location>
</feature>
<protein>
    <submittedName>
        <fullName evidence="2">Uncharacterized protein</fullName>
    </submittedName>
</protein>